<dbReference type="Proteomes" id="UP000050489">
    <property type="component" value="Unassembled WGS sequence"/>
</dbReference>
<dbReference type="AlphaFoldDB" id="A0A2F0PC88"/>
<name>A0A2F0PC88_SERMA</name>
<proteinExistence type="predicted"/>
<comment type="caution">
    <text evidence="1">The sequence shown here is derived from an EMBL/GenBank/DDBJ whole genome shotgun (WGS) entry which is preliminary data.</text>
</comment>
<gene>
    <name evidence="1" type="ORF">AN695_0222950</name>
</gene>
<accession>A0A2F0PC88</accession>
<organism evidence="1 2">
    <name type="scientific">Serratia marcescens</name>
    <dbReference type="NCBI Taxonomy" id="615"/>
    <lineage>
        <taxon>Bacteria</taxon>
        <taxon>Pseudomonadati</taxon>
        <taxon>Pseudomonadota</taxon>
        <taxon>Gammaproteobacteria</taxon>
        <taxon>Enterobacterales</taxon>
        <taxon>Yersiniaceae</taxon>
        <taxon>Serratia</taxon>
    </lineage>
</organism>
<evidence type="ECO:0000313" key="1">
    <source>
        <dbReference type="EMBL" id="OCO81722.1"/>
    </source>
</evidence>
<dbReference type="EMBL" id="LJEX02000120">
    <property type="protein sequence ID" value="OCO81722.1"/>
    <property type="molecule type" value="Genomic_DNA"/>
</dbReference>
<sequence>MFISIKLNIISIHNHETDYEILQLNLTLPTHWIITFRIIINIIKVHGFKVIIYRVGAIYLVFFKPLFDAYTPANLI</sequence>
<protein>
    <submittedName>
        <fullName evidence="1">Uncharacterized protein</fullName>
    </submittedName>
</protein>
<reference evidence="2" key="1">
    <citation type="submission" date="2016-04" db="EMBL/GenBank/DDBJ databases">
        <authorList>
            <person name="Osei Sekyere J."/>
            <person name="Sivertsen A."/>
            <person name="Pedersen A.T."/>
            <person name="Sundsfjord A."/>
        </authorList>
    </citation>
    <scope>NUCLEOTIDE SEQUENCE [LARGE SCALE GENOMIC DNA]</scope>
    <source>
        <strain evidence="2">945174350</strain>
    </source>
</reference>
<evidence type="ECO:0000313" key="2">
    <source>
        <dbReference type="Proteomes" id="UP000050489"/>
    </source>
</evidence>